<dbReference type="RefSeq" id="WP_284058453.1">
    <property type="nucleotide sequence ID" value="NZ_JAMSLR010000021.1"/>
</dbReference>
<evidence type="ECO:0000259" key="3">
    <source>
        <dbReference type="PROSITE" id="PS51737"/>
    </source>
</evidence>
<dbReference type="Gene3D" id="3.40.50.1390">
    <property type="entry name" value="Resolvase, N-terminal catalytic domain"/>
    <property type="match status" value="1"/>
</dbReference>
<dbReference type="Pfam" id="PF13408">
    <property type="entry name" value="Zn_ribbon_recom"/>
    <property type="match status" value="1"/>
</dbReference>
<dbReference type="GO" id="GO:0000150">
    <property type="term" value="F:DNA strand exchange activity"/>
    <property type="evidence" value="ECO:0007669"/>
    <property type="project" value="InterPro"/>
</dbReference>
<dbReference type="PROSITE" id="PS51736">
    <property type="entry name" value="RECOMBINASES_3"/>
    <property type="match status" value="1"/>
</dbReference>
<name>A0AA41WCI5_9BACT</name>
<dbReference type="CDD" id="cd00338">
    <property type="entry name" value="Ser_Recombinase"/>
    <property type="match status" value="1"/>
</dbReference>
<organism evidence="4 5">
    <name type="scientific">Thermalbibacter longus</name>
    <dbReference type="NCBI Taxonomy" id="2951981"/>
    <lineage>
        <taxon>Bacteria</taxon>
        <taxon>Pseudomonadati</taxon>
        <taxon>Thermomicrobiota</taxon>
        <taxon>Thermomicrobia</taxon>
        <taxon>Thermomicrobiales</taxon>
        <taxon>Thermomicrobiaceae</taxon>
        <taxon>Thermalbibacter</taxon>
    </lineage>
</organism>
<feature type="coiled-coil region" evidence="1">
    <location>
        <begin position="377"/>
        <end position="411"/>
    </location>
</feature>
<dbReference type="InterPro" id="IPR036162">
    <property type="entry name" value="Resolvase-like_N_sf"/>
</dbReference>
<proteinExistence type="predicted"/>
<dbReference type="AlphaFoldDB" id="A0AA41WCI5"/>
<protein>
    <submittedName>
        <fullName evidence="4">Recombinase family protein</fullName>
    </submittedName>
</protein>
<dbReference type="InterPro" id="IPR050639">
    <property type="entry name" value="SSR_resolvase"/>
</dbReference>
<dbReference type="InterPro" id="IPR006119">
    <property type="entry name" value="Resolv_N"/>
</dbReference>
<keyword evidence="5" id="KW-1185">Reference proteome</keyword>
<sequence length="530" mass="59256">MSLPPEPLVCATYERVSRQFQAQRGFSLAAQAHSLEAYAAEQGWLLPDDLRFRDGVDDDASGADWDLPGLQAMLEAARQRRFRVLLVWDLDRFARSLTKALVLEEQLRKYGVRVHYLRVPVEDTPEGRLLKHQLFSIAEYEREKIALRTALGKLQKARNGAVPGGGKPPFGYRWARDQHGRVTGLEPDPATAPYAQELFTLLETQPTEAVARLFEARGVPTTCGGRWSNAAVLAIAKNPVYTGRYTYGRRIRPHDPESWVTVPVPPLVSEAQWRRVQEQLARRRHQRRPAGGAEAPYLLQGLLTCQHCGGQLACTENNGTRYYTCLRHFPSAARRQGKPWCPLPPVHAGDVEAAAWALVSSTLLDRAYLEAALAAATERTQEQAARIAERREAIEREIARQRSRLERVTAERIDAEPGSEAERALRTLAGQIEQTIVRLTAELEALAPPDGLTAAAAQDVLAFVDDVTTGLAAATAQERRELFQLLRLRGVVRHDPEHGQPYGRKHRFSIEWDAAIRLRGGDNHSLLCWA</sequence>
<dbReference type="PROSITE" id="PS51737">
    <property type="entry name" value="RECOMBINASE_DNA_BIND"/>
    <property type="match status" value="1"/>
</dbReference>
<feature type="domain" description="Recombinase" evidence="3">
    <location>
        <begin position="169"/>
        <end position="286"/>
    </location>
</feature>
<keyword evidence="1" id="KW-0175">Coiled coil</keyword>
<feature type="domain" description="Resolvase/invertase-type recombinase catalytic" evidence="2">
    <location>
        <begin position="9"/>
        <end position="160"/>
    </location>
</feature>
<dbReference type="Gene3D" id="3.90.1750.20">
    <property type="entry name" value="Putative Large Serine Recombinase, Chain B, Domain 2"/>
    <property type="match status" value="1"/>
</dbReference>
<dbReference type="PANTHER" id="PTHR30461:SF23">
    <property type="entry name" value="DNA RECOMBINASE-RELATED"/>
    <property type="match status" value="1"/>
</dbReference>
<evidence type="ECO:0000313" key="5">
    <source>
        <dbReference type="Proteomes" id="UP001165306"/>
    </source>
</evidence>
<dbReference type="InterPro" id="IPR025827">
    <property type="entry name" value="Zn_ribbon_recom_dom"/>
</dbReference>
<dbReference type="GO" id="GO:0003677">
    <property type="term" value="F:DNA binding"/>
    <property type="evidence" value="ECO:0007669"/>
    <property type="project" value="InterPro"/>
</dbReference>
<evidence type="ECO:0000259" key="2">
    <source>
        <dbReference type="PROSITE" id="PS51736"/>
    </source>
</evidence>
<dbReference type="SUPFAM" id="SSF53041">
    <property type="entry name" value="Resolvase-like"/>
    <property type="match status" value="1"/>
</dbReference>
<dbReference type="InterPro" id="IPR038109">
    <property type="entry name" value="DNA_bind_recomb_sf"/>
</dbReference>
<gene>
    <name evidence="4" type="ORF">NET02_16090</name>
</gene>
<dbReference type="EMBL" id="JAMSLR010000021">
    <property type="protein sequence ID" value="MCM8750664.1"/>
    <property type="molecule type" value="Genomic_DNA"/>
</dbReference>
<reference evidence="4" key="1">
    <citation type="submission" date="2022-06" db="EMBL/GenBank/DDBJ databases">
        <title>CFH 74404 Thermomicrobiaceae sp.</title>
        <authorList>
            <person name="Ming H."/>
            <person name="Li W.-J."/>
            <person name="Zhao Z."/>
        </authorList>
    </citation>
    <scope>NUCLEOTIDE SEQUENCE</scope>
    <source>
        <strain evidence="4">CFH 74404</strain>
    </source>
</reference>
<comment type="caution">
    <text evidence="4">The sequence shown here is derived from an EMBL/GenBank/DDBJ whole genome shotgun (WGS) entry which is preliminary data.</text>
</comment>
<dbReference type="Proteomes" id="UP001165306">
    <property type="component" value="Unassembled WGS sequence"/>
</dbReference>
<evidence type="ECO:0000313" key="4">
    <source>
        <dbReference type="EMBL" id="MCM8750664.1"/>
    </source>
</evidence>
<dbReference type="PANTHER" id="PTHR30461">
    <property type="entry name" value="DNA-INVERTASE FROM LAMBDOID PROPHAGE"/>
    <property type="match status" value="1"/>
</dbReference>
<dbReference type="SMART" id="SM00857">
    <property type="entry name" value="Resolvase"/>
    <property type="match status" value="1"/>
</dbReference>
<dbReference type="Pfam" id="PF07508">
    <property type="entry name" value="Recombinase"/>
    <property type="match status" value="1"/>
</dbReference>
<dbReference type="InterPro" id="IPR011109">
    <property type="entry name" value="DNA_bind_recombinase_dom"/>
</dbReference>
<evidence type="ECO:0000256" key="1">
    <source>
        <dbReference type="SAM" id="Coils"/>
    </source>
</evidence>
<dbReference type="Pfam" id="PF00239">
    <property type="entry name" value="Resolvase"/>
    <property type="match status" value="1"/>
</dbReference>
<accession>A0AA41WCI5</accession>